<dbReference type="PROSITE" id="PS00105">
    <property type="entry name" value="AA_TRANSFER_CLASS_1"/>
    <property type="match status" value="1"/>
</dbReference>
<keyword evidence="6" id="KW-1185">Reference proteome</keyword>
<dbReference type="PANTHER" id="PTHR42885">
    <property type="entry name" value="HISTIDINOL-PHOSPHATE AMINOTRANSFERASE-RELATED"/>
    <property type="match status" value="1"/>
</dbReference>
<dbReference type="InterPro" id="IPR004839">
    <property type="entry name" value="Aminotransferase_I/II_large"/>
</dbReference>
<dbReference type="GO" id="GO:0008483">
    <property type="term" value="F:transaminase activity"/>
    <property type="evidence" value="ECO:0007669"/>
    <property type="project" value="UniProtKB-KW"/>
</dbReference>
<name>A0ABU3ZSI5_9SPHN</name>
<dbReference type="InterPro" id="IPR015422">
    <property type="entry name" value="PyrdxlP-dep_Trfase_small"/>
</dbReference>
<comment type="cofactor">
    <cofactor evidence="1 3">
        <name>pyridoxal 5'-phosphate</name>
        <dbReference type="ChEBI" id="CHEBI:597326"/>
    </cofactor>
</comment>
<evidence type="ECO:0000313" key="6">
    <source>
        <dbReference type="Proteomes" id="UP001185984"/>
    </source>
</evidence>
<protein>
    <recommendedName>
        <fullName evidence="3">Aminotransferase</fullName>
        <ecNumber evidence="3">2.6.1.-</ecNumber>
    </recommendedName>
</protein>
<reference evidence="6" key="1">
    <citation type="journal article" date="2022" name="J Environ Chem Eng">
        <title>Biodegradation of petroleum oil using a constructed nonpathogenic and heavy metal-tolerant bacterial consortium isolated from marine sponges.</title>
        <authorList>
            <person name="Dechsakulwatana C."/>
            <person name="Rungsihiranrut A."/>
            <person name="Muangchinda C."/>
            <person name="Ningthoujam R."/>
            <person name="Klankeo P."/>
            <person name="Pinyakong O."/>
        </authorList>
    </citation>
    <scope>NUCLEOTIDE SEQUENCE [LARGE SCALE GENOMIC DNA]</scope>
    <source>
        <strain evidence="6">MO2-4</strain>
    </source>
</reference>
<dbReference type="CDD" id="cd00609">
    <property type="entry name" value="AAT_like"/>
    <property type="match status" value="1"/>
</dbReference>
<gene>
    <name evidence="5" type="ORF">O0R41_02570</name>
</gene>
<dbReference type="InterPro" id="IPR015424">
    <property type="entry name" value="PyrdxlP-dep_Trfase"/>
</dbReference>
<dbReference type="EMBL" id="JAPTHD010000001">
    <property type="protein sequence ID" value="MDV5822486.1"/>
    <property type="molecule type" value="Genomic_DNA"/>
</dbReference>
<evidence type="ECO:0000256" key="3">
    <source>
        <dbReference type="RuleBase" id="RU000481"/>
    </source>
</evidence>
<dbReference type="SUPFAM" id="SSF53383">
    <property type="entry name" value="PLP-dependent transferases"/>
    <property type="match status" value="1"/>
</dbReference>
<keyword evidence="3" id="KW-0808">Transferase</keyword>
<evidence type="ECO:0000256" key="2">
    <source>
        <dbReference type="ARBA" id="ARBA00022898"/>
    </source>
</evidence>
<keyword evidence="2" id="KW-0663">Pyridoxal phosphate</keyword>
<evidence type="ECO:0000259" key="4">
    <source>
        <dbReference type="Pfam" id="PF00155"/>
    </source>
</evidence>
<sequence>MTDAWLWHGGAIEAARQRFGGCERLWIDLSTGINPVPWPGAATLAIDWRRLPETSALAQLEIAAGAHFGVDPRHVCAVPGTEVGMRLVGRIMGSPALYVAPAYRTHGEMIADSRPIAWNDAKETDGTLILANPNNPDGRCLDRATLQALLARRGSSGWLLIDEAFADADPAQSLADAVSKEARLLIFRSFGKFFGLAGLRLGFVIGPSQIIAPLRRLLGAWPLSTAALAIGTPAYRDRAWIAQARQELKAKAATLDACLQRHGYQPRGGCPLFRLIETDDAQALFDRLARQAILTRPFADQPRWLRIGLPADPAALDRLDAALGHG</sequence>
<dbReference type="Gene3D" id="3.40.640.10">
    <property type="entry name" value="Type I PLP-dependent aspartate aminotransferase-like (Major domain)"/>
    <property type="match status" value="1"/>
</dbReference>
<dbReference type="Pfam" id="PF00155">
    <property type="entry name" value="Aminotran_1_2"/>
    <property type="match status" value="1"/>
</dbReference>
<comment type="similarity">
    <text evidence="3">Belongs to the class-I pyridoxal-phosphate-dependent aminotransferase family.</text>
</comment>
<comment type="caution">
    <text evidence="5">The sequence shown here is derived from an EMBL/GenBank/DDBJ whole genome shotgun (WGS) entry which is preliminary data.</text>
</comment>
<proteinExistence type="inferred from homology"/>
<organism evidence="5 6">
    <name type="scientific">Sphingobium naphthae</name>
    <dbReference type="NCBI Taxonomy" id="1886786"/>
    <lineage>
        <taxon>Bacteria</taxon>
        <taxon>Pseudomonadati</taxon>
        <taxon>Pseudomonadota</taxon>
        <taxon>Alphaproteobacteria</taxon>
        <taxon>Sphingomonadales</taxon>
        <taxon>Sphingomonadaceae</taxon>
        <taxon>Sphingobium</taxon>
    </lineage>
</organism>
<dbReference type="Gene3D" id="3.90.1150.10">
    <property type="entry name" value="Aspartate Aminotransferase, domain 1"/>
    <property type="match status" value="1"/>
</dbReference>
<evidence type="ECO:0000256" key="1">
    <source>
        <dbReference type="ARBA" id="ARBA00001933"/>
    </source>
</evidence>
<dbReference type="InterPro" id="IPR004838">
    <property type="entry name" value="NHTrfase_class1_PyrdxlP-BS"/>
</dbReference>
<dbReference type="InterPro" id="IPR015421">
    <property type="entry name" value="PyrdxlP-dep_Trfase_major"/>
</dbReference>
<evidence type="ECO:0000313" key="5">
    <source>
        <dbReference type="EMBL" id="MDV5822486.1"/>
    </source>
</evidence>
<keyword evidence="3 5" id="KW-0032">Aminotransferase</keyword>
<dbReference type="EC" id="2.6.1.-" evidence="3"/>
<dbReference type="Proteomes" id="UP001185984">
    <property type="component" value="Unassembled WGS sequence"/>
</dbReference>
<dbReference type="PANTHER" id="PTHR42885:SF1">
    <property type="entry name" value="THREONINE-PHOSPHATE DECARBOXYLASE"/>
    <property type="match status" value="1"/>
</dbReference>
<feature type="domain" description="Aminotransferase class I/classII large" evidence="4">
    <location>
        <begin position="123"/>
        <end position="318"/>
    </location>
</feature>
<accession>A0ABU3ZSI5</accession>
<dbReference type="RefSeq" id="WP_317515664.1">
    <property type="nucleotide sequence ID" value="NZ_JAPTHD010000001.1"/>
</dbReference>